<feature type="compositionally biased region" description="Polar residues" evidence="1">
    <location>
        <begin position="52"/>
        <end position="61"/>
    </location>
</feature>
<organism evidence="2 3">
    <name type="scientific">Saitozyma podzolica</name>
    <dbReference type="NCBI Taxonomy" id="1890683"/>
    <lineage>
        <taxon>Eukaryota</taxon>
        <taxon>Fungi</taxon>
        <taxon>Dikarya</taxon>
        <taxon>Basidiomycota</taxon>
        <taxon>Agaricomycotina</taxon>
        <taxon>Tremellomycetes</taxon>
        <taxon>Tremellales</taxon>
        <taxon>Trimorphomycetaceae</taxon>
        <taxon>Saitozyma</taxon>
    </lineage>
</organism>
<reference evidence="2 3" key="1">
    <citation type="submission" date="2018-11" db="EMBL/GenBank/DDBJ databases">
        <title>Genome sequence of Saitozyma podzolica DSM 27192.</title>
        <authorList>
            <person name="Aliyu H."/>
            <person name="Gorte O."/>
            <person name="Ochsenreither K."/>
        </authorList>
    </citation>
    <scope>NUCLEOTIDE SEQUENCE [LARGE SCALE GENOMIC DNA]</scope>
    <source>
        <strain evidence="2 3">DSM 27192</strain>
    </source>
</reference>
<dbReference type="OrthoDB" id="5348546at2759"/>
<protein>
    <recommendedName>
        <fullName evidence="4">FHA domain-containing protein</fullName>
    </recommendedName>
</protein>
<dbReference type="EMBL" id="RSCD01000001">
    <property type="protein sequence ID" value="RSH95441.1"/>
    <property type="molecule type" value="Genomic_DNA"/>
</dbReference>
<name>A0A427YWV7_9TREE</name>
<evidence type="ECO:0008006" key="4">
    <source>
        <dbReference type="Google" id="ProtNLM"/>
    </source>
</evidence>
<evidence type="ECO:0000313" key="3">
    <source>
        <dbReference type="Proteomes" id="UP000279259"/>
    </source>
</evidence>
<feature type="compositionally biased region" description="Low complexity" evidence="1">
    <location>
        <begin position="87"/>
        <end position="103"/>
    </location>
</feature>
<feature type="compositionally biased region" description="Pro residues" evidence="1">
    <location>
        <begin position="340"/>
        <end position="363"/>
    </location>
</feature>
<feature type="region of interest" description="Disordered" evidence="1">
    <location>
        <begin position="125"/>
        <end position="144"/>
    </location>
</feature>
<accession>A0A427YWV7</accession>
<feature type="region of interest" description="Disordered" evidence="1">
    <location>
        <begin position="325"/>
        <end position="363"/>
    </location>
</feature>
<dbReference type="Proteomes" id="UP000279259">
    <property type="component" value="Unassembled WGS sequence"/>
</dbReference>
<sequence length="492" mass="51985">MSSESRPLLPKKTVPSPLSPARASHTMSKPLVPHSPSTAHTALASLPPKVSSRATTPTRNVSAGPDARFKVPALPSRLMTPSTSTVAHSSSPRRAALSSSPPRDTSPTQPVQLTPGLTLVFGRHRHHAPGSSAKSSASASATKLTTSVPRHLLHLLSDASPSRPAEIVHLPRSASHASRVHATVEYIAAKDSLRIVVIGQNGLRVKRAGTGSRRLKSGQRMDLAGGDGNRVVQIDFYGCKVDVAFPAVEEPPETLFSPMSSPISAPPSPATSMPPSSPPMMLPSSPIGDHSSPLSSNLEVHARSVKQELLDAALSHDDLIVATTDAGLSRTPKTASRPATPAPQREPAPVPPVPHVLSAPPSPPAPLPDGVDLAAILASTVVFSGSSKLSLPDLVKHMLETQPSLREHGDEQRWTDWAKDEVEGNAMFGKVERHGKDASGHPLLPHYFYNPAHDPDTNRAKQLGGLVRPLRAAQRAGGKAIDWRPVGGGRRR</sequence>
<feature type="region of interest" description="Disordered" evidence="1">
    <location>
        <begin position="256"/>
        <end position="282"/>
    </location>
</feature>
<comment type="caution">
    <text evidence="2">The sequence shown here is derived from an EMBL/GenBank/DDBJ whole genome shotgun (WGS) entry which is preliminary data.</text>
</comment>
<dbReference type="AlphaFoldDB" id="A0A427YWV7"/>
<feature type="region of interest" description="Disordered" evidence="1">
    <location>
        <begin position="1"/>
        <end position="113"/>
    </location>
</feature>
<keyword evidence="3" id="KW-1185">Reference proteome</keyword>
<evidence type="ECO:0000256" key="1">
    <source>
        <dbReference type="SAM" id="MobiDB-lite"/>
    </source>
</evidence>
<gene>
    <name evidence="2" type="ORF">EHS25_000533</name>
</gene>
<feature type="compositionally biased region" description="Low complexity" evidence="1">
    <location>
        <begin position="131"/>
        <end position="144"/>
    </location>
</feature>
<evidence type="ECO:0000313" key="2">
    <source>
        <dbReference type="EMBL" id="RSH95441.1"/>
    </source>
</evidence>
<dbReference type="STRING" id="1890683.A0A427YWV7"/>
<proteinExistence type="predicted"/>